<evidence type="ECO:0000313" key="2">
    <source>
        <dbReference type="Proteomes" id="UP000469194"/>
    </source>
</evidence>
<dbReference type="Proteomes" id="UP000469194">
    <property type="component" value="Unassembled WGS sequence"/>
</dbReference>
<evidence type="ECO:0008006" key="3">
    <source>
        <dbReference type="Google" id="ProtNLM"/>
    </source>
</evidence>
<dbReference type="RefSeq" id="WP_163231768.1">
    <property type="nucleotide sequence ID" value="NZ_WHZW01000016.1"/>
</dbReference>
<keyword evidence="2" id="KW-1185">Reference proteome</keyword>
<evidence type="ECO:0000313" key="1">
    <source>
        <dbReference type="EMBL" id="NEG89963.1"/>
    </source>
</evidence>
<dbReference type="EMBL" id="WHZW01000016">
    <property type="protein sequence ID" value="NEG89963.1"/>
    <property type="molecule type" value="Genomic_DNA"/>
</dbReference>
<dbReference type="InterPro" id="IPR029058">
    <property type="entry name" value="AB_hydrolase_fold"/>
</dbReference>
<organism evidence="1 2">
    <name type="scientific">Bifidobacterium aerophilum</name>
    <dbReference type="NCBI Taxonomy" id="1798155"/>
    <lineage>
        <taxon>Bacteria</taxon>
        <taxon>Bacillati</taxon>
        <taxon>Actinomycetota</taxon>
        <taxon>Actinomycetes</taxon>
        <taxon>Bifidobacteriales</taxon>
        <taxon>Bifidobacteriaceae</taxon>
        <taxon>Bifidobacterium</taxon>
    </lineage>
</organism>
<name>A0A6N9Z763_9BIFI</name>
<comment type="caution">
    <text evidence="1">The sequence shown here is derived from an EMBL/GenBank/DDBJ whole genome shotgun (WGS) entry which is preliminary data.</text>
</comment>
<dbReference type="Gene3D" id="3.40.50.1820">
    <property type="entry name" value="alpha/beta hydrolase"/>
    <property type="match status" value="1"/>
</dbReference>
<reference evidence="1 2" key="1">
    <citation type="submission" date="2019-10" db="EMBL/GenBank/DDBJ databases">
        <title>Bifidobacterium from non-human primates.</title>
        <authorList>
            <person name="Modesto M."/>
        </authorList>
    </citation>
    <scope>NUCLEOTIDE SEQUENCE [LARGE SCALE GENOMIC DNA]</scope>
    <source>
        <strain evidence="1 2">TRE17</strain>
    </source>
</reference>
<protein>
    <recommendedName>
        <fullName evidence="3">EpsK</fullName>
    </recommendedName>
</protein>
<sequence length="268" mass="30327">MKKLSKYIEFATTLLKQAVQERKFRYGNTTLKYMYQPCKGSNRLLVVFSACTRPGLPARYNYMRTLKNIPVNKLFILDDFGEDHRGGYYLGAYPGFEMEKATKTLIDSFLKRPEIKKVCFGGSSKGGWAALNFGVQYAGRGLGAEIITGAPQFWLGTYLQAPGGLITLESIAVSKNADVVAKVSDVLDIYLKKNIEANQFAKEQHIYIHYSTQEHTYKEHIKDLLKVLRECGFNLVEDVKDYENHGDVSLYFPAFFVSSINHIINADS</sequence>
<proteinExistence type="predicted"/>
<accession>A0A6N9Z763</accession>
<dbReference type="AlphaFoldDB" id="A0A6N9Z763"/>
<gene>
    <name evidence="1" type="ORF">GFD25_08205</name>
</gene>
<dbReference type="SUPFAM" id="SSF53474">
    <property type="entry name" value="alpha/beta-Hydrolases"/>
    <property type="match status" value="1"/>
</dbReference>